<evidence type="ECO:0000313" key="3">
    <source>
        <dbReference type="Proteomes" id="UP000015453"/>
    </source>
</evidence>
<keyword evidence="1" id="KW-0175">Coiled coil</keyword>
<dbReference type="PANTHER" id="PTHR46519">
    <property type="entry name" value="RING/U-BOX SUPERFAMILY PROTEIN"/>
    <property type="match status" value="1"/>
</dbReference>
<organism evidence="2 3">
    <name type="scientific">Genlisea aurea</name>
    <dbReference type="NCBI Taxonomy" id="192259"/>
    <lineage>
        <taxon>Eukaryota</taxon>
        <taxon>Viridiplantae</taxon>
        <taxon>Streptophyta</taxon>
        <taxon>Embryophyta</taxon>
        <taxon>Tracheophyta</taxon>
        <taxon>Spermatophyta</taxon>
        <taxon>Magnoliopsida</taxon>
        <taxon>eudicotyledons</taxon>
        <taxon>Gunneridae</taxon>
        <taxon>Pentapetalae</taxon>
        <taxon>asterids</taxon>
        <taxon>lamiids</taxon>
        <taxon>Lamiales</taxon>
        <taxon>Lentibulariaceae</taxon>
        <taxon>Genlisea</taxon>
    </lineage>
</organism>
<dbReference type="EMBL" id="AUSU01003022">
    <property type="protein sequence ID" value="EPS67616.1"/>
    <property type="molecule type" value="Genomic_DNA"/>
</dbReference>
<evidence type="ECO:0008006" key="4">
    <source>
        <dbReference type="Google" id="ProtNLM"/>
    </source>
</evidence>
<accession>S8CRX2</accession>
<name>S8CRX2_9LAMI</name>
<feature type="coiled-coil region" evidence="1">
    <location>
        <begin position="5"/>
        <end position="32"/>
    </location>
</feature>
<reference evidence="2 3" key="1">
    <citation type="journal article" date="2013" name="BMC Genomics">
        <title>The miniature genome of a carnivorous plant Genlisea aurea contains a low number of genes and short non-coding sequences.</title>
        <authorList>
            <person name="Leushkin E.V."/>
            <person name="Sutormin R.A."/>
            <person name="Nabieva E.R."/>
            <person name="Penin A.A."/>
            <person name="Kondrashov A.S."/>
            <person name="Logacheva M.D."/>
        </authorList>
    </citation>
    <scope>NUCLEOTIDE SEQUENCE [LARGE SCALE GENOMIC DNA]</scope>
</reference>
<evidence type="ECO:0000256" key="1">
    <source>
        <dbReference type="SAM" id="Coils"/>
    </source>
</evidence>
<dbReference type="OrthoDB" id="6078042at2759"/>
<feature type="non-terminal residue" evidence="2">
    <location>
        <position position="83"/>
    </location>
</feature>
<protein>
    <recommendedName>
        <fullName evidence="4">t-SNARE coiled-coil homology domain-containing protein</fullName>
    </recommendedName>
</protein>
<dbReference type="PANTHER" id="PTHR46519:SF3">
    <property type="entry name" value="RING_U-BOX SUPERFAMILY PROTEIN"/>
    <property type="match status" value="1"/>
</dbReference>
<gene>
    <name evidence="2" type="ORF">M569_07164</name>
</gene>
<keyword evidence="3" id="KW-1185">Reference proteome</keyword>
<dbReference type="AlphaFoldDB" id="S8CRX2"/>
<feature type="non-terminal residue" evidence="2">
    <location>
        <position position="1"/>
    </location>
</feature>
<comment type="caution">
    <text evidence="2">The sequence shown here is derived from an EMBL/GenBank/DDBJ whole genome shotgun (WGS) entry which is preliminary data.</text>
</comment>
<proteinExistence type="predicted"/>
<dbReference type="Proteomes" id="UP000015453">
    <property type="component" value="Unassembled WGS sequence"/>
</dbReference>
<evidence type="ECO:0000313" key="2">
    <source>
        <dbReference type="EMBL" id="EPS67616.1"/>
    </source>
</evidence>
<sequence length="83" mass="9702">EWDVIDELRLSMDQIQERMNNIQNMVEECMDMQMELQRSIRHEVSSALINRSTATTGESTNWDFLRKGICCVCRGSNINSLLY</sequence>